<evidence type="ECO:0000313" key="1">
    <source>
        <dbReference type="EMBL" id="MCI4383981.1"/>
    </source>
</evidence>
<reference evidence="1 2" key="1">
    <citation type="journal article" date="2022" name="bioRxiv">
        <title>An ancient truncated duplication of the anti-Mullerian hormone receptor type 2 gene is a potential conserved master sex determinant in the Pangasiidae catfish family.</title>
        <authorList>
            <person name="Wen M."/>
            <person name="Pan Q."/>
            <person name="Jouanno E."/>
            <person name="Montfort J."/>
            <person name="Zahm M."/>
            <person name="Cabau C."/>
            <person name="Klopp C."/>
            <person name="Iampietro C."/>
            <person name="Roques C."/>
            <person name="Bouchez O."/>
            <person name="Castinel A."/>
            <person name="Donnadieu C."/>
            <person name="Parrinello H."/>
            <person name="Poncet C."/>
            <person name="Belmonte E."/>
            <person name="Gautier V."/>
            <person name="Avarre J.-C."/>
            <person name="Dugue R."/>
            <person name="Gustiano R."/>
            <person name="Ha T.T.T."/>
            <person name="Campet M."/>
            <person name="Sriphairoj K."/>
            <person name="Ribolli J."/>
            <person name="de Almeida F.L."/>
            <person name="Desvignes T."/>
            <person name="Postlethwait J.H."/>
            <person name="Bucao C.F."/>
            <person name="Robinson-Rechavi M."/>
            <person name="Bobe J."/>
            <person name="Herpin A."/>
            <person name="Guiguen Y."/>
        </authorList>
    </citation>
    <scope>NUCLEOTIDE SEQUENCE [LARGE SCALE GENOMIC DNA]</scope>
    <source>
        <strain evidence="1">YG-Dec2019</strain>
    </source>
</reference>
<name>A0ACC5WY96_PANGG</name>
<organism evidence="1 2">
    <name type="scientific">Pangasianodon gigas</name>
    <name type="common">Mekong giant catfish</name>
    <name type="synonym">Pangasius gigas</name>
    <dbReference type="NCBI Taxonomy" id="30993"/>
    <lineage>
        <taxon>Eukaryota</taxon>
        <taxon>Metazoa</taxon>
        <taxon>Chordata</taxon>
        <taxon>Craniata</taxon>
        <taxon>Vertebrata</taxon>
        <taxon>Euteleostomi</taxon>
        <taxon>Actinopterygii</taxon>
        <taxon>Neopterygii</taxon>
        <taxon>Teleostei</taxon>
        <taxon>Ostariophysi</taxon>
        <taxon>Siluriformes</taxon>
        <taxon>Pangasiidae</taxon>
        <taxon>Pangasianodon</taxon>
    </lineage>
</organism>
<protein>
    <submittedName>
        <fullName evidence="1">Uncharacterized protein</fullName>
    </submittedName>
</protein>
<accession>A0ACC5WY96</accession>
<dbReference type="EMBL" id="CM040465">
    <property type="protein sequence ID" value="MCI4383981.1"/>
    <property type="molecule type" value="Genomic_DNA"/>
</dbReference>
<keyword evidence="2" id="KW-1185">Reference proteome</keyword>
<comment type="caution">
    <text evidence="1">The sequence shown here is derived from an EMBL/GenBank/DDBJ whole genome shotgun (WGS) entry which is preliminary data.</text>
</comment>
<sequence>MKICAGLTVFLTSVFFRGVCTAINATVTPSPFLVAVEGENVTLSCQVTQRHKSDTALVLRWIFHPASGGDEQLLAKVNMRRAKFYGNYTKSFPKPKIKLIVVKQGKIYNLLIINITRDDRGLYSCKVQEFKKHQDRWKSSANSTAATELKVHFLPTTNAKDGLWSLFEDVYLCAVLICCVGLLCMCMFTVAVGCQYLQKKRHLKENYHLVKSPQNSSGETVTSVVSLSPALPKKQKNYKMKKKVEQVEEPPEIPAKAPIADRLRKPKLLKPQPRKIILPKIAEESLTYAELELVKPLPDAKTSKTGTVYAQILFEDKMV</sequence>
<dbReference type="Proteomes" id="UP000829447">
    <property type="component" value="Linkage Group LG12"/>
</dbReference>
<gene>
    <name evidence="1" type="ORF">PGIGA_G00033010</name>
</gene>
<evidence type="ECO:0000313" key="2">
    <source>
        <dbReference type="Proteomes" id="UP000829447"/>
    </source>
</evidence>
<proteinExistence type="predicted"/>